<dbReference type="Proteomes" id="UP001215598">
    <property type="component" value="Unassembled WGS sequence"/>
</dbReference>
<keyword evidence="1" id="KW-0175">Coiled coil</keyword>
<evidence type="ECO:0000256" key="1">
    <source>
        <dbReference type="SAM" id="Coils"/>
    </source>
</evidence>
<dbReference type="AlphaFoldDB" id="A0AAD7KGI9"/>
<feature type="compositionally biased region" description="Low complexity" evidence="2">
    <location>
        <begin position="181"/>
        <end position="191"/>
    </location>
</feature>
<protein>
    <submittedName>
        <fullName evidence="3">Uncharacterized protein</fullName>
    </submittedName>
</protein>
<accession>A0AAD7KGI9</accession>
<proteinExistence type="predicted"/>
<dbReference type="PANTHER" id="PTHR39472:SF1">
    <property type="entry name" value="EXPRESSED PROTEIN"/>
    <property type="match status" value="1"/>
</dbReference>
<keyword evidence="4" id="KW-1185">Reference proteome</keyword>
<feature type="coiled-coil region" evidence="1">
    <location>
        <begin position="84"/>
        <end position="111"/>
    </location>
</feature>
<comment type="caution">
    <text evidence="3">The sequence shown here is derived from an EMBL/GenBank/DDBJ whole genome shotgun (WGS) entry which is preliminary data.</text>
</comment>
<dbReference type="PANTHER" id="PTHR39472">
    <property type="entry name" value="EXPRESSED PROTEIN"/>
    <property type="match status" value="1"/>
</dbReference>
<evidence type="ECO:0000256" key="2">
    <source>
        <dbReference type="SAM" id="MobiDB-lite"/>
    </source>
</evidence>
<organism evidence="3 4">
    <name type="scientific">Mycena metata</name>
    <dbReference type="NCBI Taxonomy" id="1033252"/>
    <lineage>
        <taxon>Eukaryota</taxon>
        <taxon>Fungi</taxon>
        <taxon>Dikarya</taxon>
        <taxon>Basidiomycota</taxon>
        <taxon>Agaricomycotina</taxon>
        <taxon>Agaricomycetes</taxon>
        <taxon>Agaricomycetidae</taxon>
        <taxon>Agaricales</taxon>
        <taxon>Marasmiineae</taxon>
        <taxon>Mycenaceae</taxon>
        <taxon>Mycena</taxon>
    </lineage>
</organism>
<reference evidence="3" key="1">
    <citation type="submission" date="2023-03" db="EMBL/GenBank/DDBJ databases">
        <title>Massive genome expansion in bonnet fungi (Mycena s.s.) driven by repeated elements and novel gene families across ecological guilds.</title>
        <authorList>
            <consortium name="Lawrence Berkeley National Laboratory"/>
            <person name="Harder C.B."/>
            <person name="Miyauchi S."/>
            <person name="Viragh M."/>
            <person name="Kuo A."/>
            <person name="Thoen E."/>
            <person name="Andreopoulos B."/>
            <person name="Lu D."/>
            <person name="Skrede I."/>
            <person name="Drula E."/>
            <person name="Henrissat B."/>
            <person name="Morin E."/>
            <person name="Kohler A."/>
            <person name="Barry K."/>
            <person name="LaButti K."/>
            <person name="Morin E."/>
            <person name="Salamov A."/>
            <person name="Lipzen A."/>
            <person name="Mereny Z."/>
            <person name="Hegedus B."/>
            <person name="Baldrian P."/>
            <person name="Stursova M."/>
            <person name="Weitz H."/>
            <person name="Taylor A."/>
            <person name="Grigoriev I.V."/>
            <person name="Nagy L.G."/>
            <person name="Martin F."/>
            <person name="Kauserud H."/>
        </authorList>
    </citation>
    <scope>NUCLEOTIDE SEQUENCE</scope>
    <source>
        <strain evidence="3">CBHHK182m</strain>
    </source>
</reference>
<evidence type="ECO:0000313" key="4">
    <source>
        <dbReference type="Proteomes" id="UP001215598"/>
    </source>
</evidence>
<feature type="region of interest" description="Disordered" evidence="2">
    <location>
        <begin position="281"/>
        <end position="328"/>
    </location>
</feature>
<gene>
    <name evidence="3" type="ORF">B0H16DRAFT_1877108</name>
</gene>
<evidence type="ECO:0000313" key="3">
    <source>
        <dbReference type="EMBL" id="KAJ7784702.1"/>
    </source>
</evidence>
<feature type="region of interest" description="Disordered" evidence="2">
    <location>
        <begin position="170"/>
        <end position="193"/>
    </location>
</feature>
<name>A0AAD7KGI9_9AGAR</name>
<dbReference type="EMBL" id="JARKIB010000002">
    <property type="protein sequence ID" value="KAJ7784702.1"/>
    <property type="molecule type" value="Genomic_DNA"/>
</dbReference>
<sequence>MTILDTSDQDPSLMKLWSLITELSEQLNQNREVSANIYTQTSGIKTQAVHSQTGFVLRRFNLDKPKDVYDAELERMNSAMTLENVGLQHDNKQLNTLIREYEQTLETLMNTFRNRAKDVQERELALSREYESQLLARQEDSDSHDLGSSTTVYESLGRIAHVLRQLLRAQGGEPPEPVPESSPAGESSEAPKPLHVDAREPWTTLAAREPWTAPSVTGADHALEREIELARLEKENEELRRMLGVAPPLNHFTRNPAHQQGAEEMGYVNNEQGNYSGMQAGRIQQSQPRPFDPPMSLGGFNSPRRPPIGVQTPPAASLALKRRPPGPP</sequence>